<dbReference type="OrthoDB" id="4086635at2"/>
<dbReference type="EMBL" id="JZWV01000935">
    <property type="protein sequence ID" value="KJY26482.1"/>
    <property type="molecule type" value="Genomic_DNA"/>
</dbReference>
<proteinExistence type="predicted"/>
<sequence length="316" mass="33634">MLAWSVRISGLLAFTAAAALAVWTAGLADGVPLPAPGLTELAWVVGGLVWLRVLALWAWWFDEEYGWLPTRPERPVSLTKGGRPGPLRRLADREYESTAWVFLRQSAVWSLVVTAIAAMNVLGSSHGSPYVHSLLQAGAAYTTAIVAEVSDVDEVRNGDEELVGYHTTLVVTTPQGSRVRSDTAFTPHRPEPGDQVRILWAPTAPELGGLVGTDEPLDRYLKRDWGPTLRGVGPAALALLLVLTCMLPTAVGAEADGLQEQAWSPFAQTVHAAAITAVLAAALPYLTGTLDNGYLGLAAVGLLALYIAMPVRALMA</sequence>
<keyword evidence="1" id="KW-0812">Transmembrane</keyword>
<gene>
    <name evidence="2" type="ORF">VR44_29960</name>
</gene>
<evidence type="ECO:0000313" key="2">
    <source>
        <dbReference type="EMBL" id="KJY26482.1"/>
    </source>
</evidence>
<protein>
    <recommendedName>
        <fullName evidence="4">DUF3592 domain-containing protein</fullName>
    </recommendedName>
</protein>
<feature type="transmembrane region" description="Helical" evidence="1">
    <location>
        <begin position="293"/>
        <end position="315"/>
    </location>
</feature>
<dbReference type="Proteomes" id="UP000033551">
    <property type="component" value="Unassembled WGS sequence"/>
</dbReference>
<evidence type="ECO:0008006" key="4">
    <source>
        <dbReference type="Google" id="ProtNLM"/>
    </source>
</evidence>
<accession>A0A0F4IWU6</accession>
<dbReference type="RefSeq" id="WP_045950755.1">
    <property type="nucleotide sequence ID" value="NZ_JZWV01000935.1"/>
</dbReference>
<feature type="transmembrane region" description="Helical" evidence="1">
    <location>
        <begin position="265"/>
        <end position="286"/>
    </location>
</feature>
<reference evidence="2 3" key="1">
    <citation type="submission" date="2015-02" db="EMBL/GenBank/DDBJ databases">
        <authorList>
            <person name="Ju K.-S."/>
            <person name="Doroghazi J.R."/>
            <person name="Metcalf W."/>
        </authorList>
    </citation>
    <scope>NUCLEOTIDE SEQUENCE [LARGE SCALE GENOMIC DNA]</scope>
    <source>
        <strain evidence="2 3">NRRL ISP-5550</strain>
    </source>
</reference>
<keyword evidence="3" id="KW-1185">Reference proteome</keyword>
<evidence type="ECO:0000256" key="1">
    <source>
        <dbReference type="SAM" id="Phobius"/>
    </source>
</evidence>
<feature type="transmembrane region" description="Helical" evidence="1">
    <location>
        <begin position="232"/>
        <end position="253"/>
    </location>
</feature>
<keyword evidence="1" id="KW-1133">Transmembrane helix</keyword>
<organism evidence="2 3">
    <name type="scientific">Streptomyces katrae</name>
    <dbReference type="NCBI Taxonomy" id="68223"/>
    <lineage>
        <taxon>Bacteria</taxon>
        <taxon>Bacillati</taxon>
        <taxon>Actinomycetota</taxon>
        <taxon>Actinomycetes</taxon>
        <taxon>Kitasatosporales</taxon>
        <taxon>Streptomycetaceae</taxon>
        <taxon>Streptomyces</taxon>
    </lineage>
</organism>
<dbReference type="AlphaFoldDB" id="A0A0F4IWU6"/>
<name>A0A0F4IWU6_9ACTN</name>
<comment type="caution">
    <text evidence="2">The sequence shown here is derived from an EMBL/GenBank/DDBJ whole genome shotgun (WGS) entry which is preliminary data.</text>
</comment>
<feature type="transmembrane region" description="Helical" evidence="1">
    <location>
        <begin position="40"/>
        <end position="61"/>
    </location>
</feature>
<keyword evidence="1" id="KW-0472">Membrane</keyword>
<dbReference type="PATRIC" id="fig|68223.7.peg.2374"/>
<evidence type="ECO:0000313" key="3">
    <source>
        <dbReference type="Proteomes" id="UP000033551"/>
    </source>
</evidence>